<dbReference type="PIRSF" id="PIRSF020870">
    <property type="entry name" value="Radical_SAM_bac_prd"/>
    <property type="match status" value="1"/>
</dbReference>
<name>A0A0B6RSY5_BURPL</name>
<evidence type="ECO:0000256" key="5">
    <source>
        <dbReference type="ARBA" id="ARBA00023004"/>
    </source>
</evidence>
<accession>A0A0B6RSY5</accession>
<comment type="cofactor">
    <cofactor evidence="1">
        <name>[4Fe-4S] cluster</name>
        <dbReference type="ChEBI" id="CHEBI:49883"/>
    </cofactor>
</comment>
<evidence type="ECO:0000256" key="1">
    <source>
        <dbReference type="ARBA" id="ARBA00001966"/>
    </source>
</evidence>
<dbReference type="HOGENOM" id="CLU_041526_0_0_4"/>
<dbReference type="Gene3D" id="3.20.20.70">
    <property type="entry name" value="Aldolase class I"/>
    <property type="match status" value="1"/>
</dbReference>
<dbReference type="InterPro" id="IPR034405">
    <property type="entry name" value="F420"/>
</dbReference>
<evidence type="ECO:0000256" key="2">
    <source>
        <dbReference type="ARBA" id="ARBA00022485"/>
    </source>
</evidence>
<dbReference type="SFLD" id="SFLDS00029">
    <property type="entry name" value="Radical_SAM"/>
    <property type="match status" value="1"/>
</dbReference>
<organism evidence="8 9">
    <name type="scientific">Burkholderia plantarii</name>
    <dbReference type="NCBI Taxonomy" id="41899"/>
    <lineage>
        <taxon>Bacteria</taxon>
        <taxon>Pseudomonadati</taxon>
        <taxon>Pseudomonadota</taxon>
        <taxon>Betaproteobacteria</taxon>
        <taxon>Burkholderiales</taxon>
        <taxon>Burkholderiaceae</taxon>
        <taxon>Burkholderia</taxon>
    </lineage>
</organism>
<keyword evidence="6" id="KW-0411">Iron-sulfur</keyword>
<dbReference type="KEGG" id="bgp:BGL_2c03360"/>
<dbReference type="CDD" id="cd01335">
    <property type="entry name" value="Radical_SAM"/>
    <property type="match status" value="1"/>
</dbReference>
<dbReference type="InterPro" id="IPR013785">
    <property type="entry name" value="Aldolase_TIM"/>
</dbReference>
<dbReference type="SMART" id="SM00729">
    <property type="entry name" value="Elp3"/>
    <property type="match status" value="1"/>
</dbReference>
<evidence type="ECO:0000256" key="6">
    <source>
        <dbReference type="ARBA" id="ARBA00023014"/>
    </source>
</evidence>
<dbReference type="NCBIfam" id="TIGR04043">
    <property type="entry name" value="rSAM_MSMEG_0568"/>
    <property type="match status" value="1"/>
</dbReference>
<dbReference type="RefSeq" id="WP_193394601.1">
    <property type="nucleotide sequence ID" value="NZ_CP002581.1"/>
</dbReference>
<dbReference type="InterPro" id="IPR058240">
    <property type="entry name" value="rSAM_sf"/>
</dbReference>
<dbReference type="InterPro" id="IPR007197">
    <property type="entry name" value="rSAM"/>
</dbReference>
<keyword evidence="5" id="KW-0408">Iron</keyword>
<dbReference type="InterPro" id="IPR006638">
    <property type="entry name" value="Elp3/MiaA/NifB-like_rSAM"/>
</dbReference>
<dbReference type="EMBL" id="CP002581">
    <property type="protein sequence ID" value="AJK48432.1"/>
    <property type="molecule type" value="Genomic_DNA"/>
</dbReference>
<gene>
    <name evidence="8" type="ORF">BGL_2c03360</name>
</gene>
<evidence type="ECO:0000256" key="3">
    <source>
        <dbReference type="ARBA" id="ARBA00022691"/>
    </source>
</evidence>
<reference evidence="9" key="1">
    <citation type="submission" date="2011-03" db="EMBL/GenBank/DDBJ databases">
        <authorList>
            <person name="Voget S."/>
            <person name="Streit W.R."/>
            <person name="Jaeger K.E."/>
            <person name="Daniel R."/>
        </authorList>
    </citation>
    <scope>NUCLEOTIDE SEQUENCE [LARGE SCALE GENOMIC DNA]</scope>
    <source>
        <strain evidence="9">PG1</strain>
    </source>
</reference>
<dbReference type="SUPFAM" id="SSF102114">
    <property type="entry name" value="Radical SAM enzymes"/>
    <property type="match status" value="1"/>
</dbReference>
<dbReference type="InterPro" id="IPR016779">
    <property type="entry name" value="rSAM_MSMEG0568"/>
</dbReference>
<keyword evidence="2" id="KW-0004">4Fe-4S</keyword>
<dbReference type="GO" id="GO:0044689">
    <property type="term" value="F:7,8-didemethyl-8-hydroxy-5-deazariboflavin synthase activity"/>
    <property type="evidence" value="ECO:0007669"/>
    <property type="project" value="TreeGrafter"/>
</dbReference>
<evidence type="ECO:0000259" key="7">
    <source>
        <dbReference type="PROSITE" id="PS51918"/>
    </source>
</evidence>
<reference evidence="8 9" key="2">
    <citation type="journal article" date="2016" name="Appl. Microbiol. Biotechnol.">
        <title>Mutations improving production and secretion of extracellular lipase by Burkholderia glumae PG1.</title>
        <authorList>
            <person name="Knapp A."/>
            <person name="Voget S."/>
            <person name="Gao R."/>
            <person name="Zaburannyi N."/>
            <person name="Krysciak D."/>
            <person name="Breuer M."/>
            <person name="Hauer B."/>
            <person name="Streit W.R."/>
            <person name="Muller R."/>
            <person name="Daniel R."/>
            <person name="Jaeger K.E."/>
        </authorList>
    </citation>
    <scope>NUCLEOTIDE SEQUENCE [LARGE SCALE GENOMIC DNA]</scope>
    <source>
        <strain evidence="8 9">PG1</strain>
    </source>
</reference>
<proteinExistence type="predicted"/>
<sequence length="371" mass="38761">MNPVSAKPSAQSRQLITELQSVGLRLVDPKAGAASRRGGAGPSDHKAVTVDGVTVMVPVHTSTAWDSPFVAGAPDASGTSTLSRGTIPIAGIRFPANPRFYALQTLDGVPYSQIATLHGADVLATTVLQTCIRYESRRKMCQFCSIGQSLAAGRTIARKTPEQLAEVARAAVLLDGVKHMVLTTGTPATSDRGASLLCDSAFAIKAAVDLPIQGQCEPPDDDAWFARMKASGIDTLGMHLEAVTPAVRERIMPGKASVPIARYLDAFDAAVAVFGRGQVSTYILAGLGDTAEAILAMSKELIARGVYPFVVPFVPISGTPLESHPAPSPEFMREVLAPLGAMLREAGLRSADIKAGCGKCGACSSLSTYEA</sequence>
<dbReference type="Pfam" id="PF04055">
    <property type="entry name" value="Radical_SAM"/>
    <property type="match status" value="1"/>
</dbReference>
<dbReference type="PANTHER" id="PTHR43076">
    <property type="entry name" value="FO SYNTHASE (COFH)"/>
    <property type="match status" value="1"/>
</dbReference>
<protein>
    <submittedName>
        <fullName evidence="8">Radical SAM domain protein</fullName>
    </submittedName>
</protein>
<evidence type="ECO:0000313" key="9">
    <source>
        <dbReference type="Proteomes" id="UP000031838"/>
    </source>
</evidence>
<keyword evidence="9" id="KW-1185">Reference proteome</keyword>
<dbReference type="SFLD" id="SFLDG01107">
    <property type="entry name" value="Uncharacterised_Radical_SAM_Su"/>
    <property type="match status" value="1"/>
</dbReference>
<evidence type="ECO:0000256" key="4">
    <source>
        <dbReference type="ARBA" id="ARBA00022723"/>
    </source>
</evidence>
<dbReference type="PANTHER" id="PTHR43076:SF1">
    <property type="entry name" value="LIPOYL SYNTHASE 2"/>
    <property type="match status" value="1"/>
</dbReference>
<dbReference type="GO" id="GO:0051539">
    <property type="term" value="F:4 iron, 4 sulfur cluster binding"/>
    <property type="evidence" value="ECO:0007669"/>
    <property type="project" value="UniProtKB-KW"/>
</dbReference>
<dbReference type="GO" id="GO:0046872">
    <property type="term" value="F:metal ion binding"/>
    <property type="evidence" value="ECO:0007669"/>
    <property type="project" value="UniProtKB-KW"/>
</dbReference>
<keyword evidence="4" id="KW-0479">Metal-binding</keyword>
<feature type="domain" description="Radical SAM core" evidence="7">
    <location>
        <begin position="115"/>
        <end position="352"/>
    </location>
</feature>
<dbReference type="NCBIfam" id="NF045502">
    <property type="entry name" value="variant_rSAM"/>
    <property type="match status" value="1"/>
</dbReference>
<evidence type="ECO:0000313" key="8">
    <source>
        <dbReference type="EMBL" id="AJK48432.1"/>
    </source>
</evidence>
<dbReference type="AlphaFoldDB" id="A0A0B6RSY5"/>
<dbReference type="PROSITE" id="PS51918">
    <property type="entry name" value="RADICAL_SAM"/>
    <property type="match status" value="1"/>
</dbReference>
<dbReference type="Proteomes" id="UP000031838">
    <property type="component" value="Chromosome 2"/>
</dbReference>
<keyword evidence="3" id="KW-0949">S-adenosyl-L-methionine</keyword>